<gene>
    <name evidence="2" type="ORF">HPP92_025577</name>
</gene>
<evidence type="ECO:0000313" key="2">
    <source>
        <dbReference type="EMBL" id="KAG0454273.1"/>
    </source>
</evidence>
<accession>A0A835PKE2</accession>
<organism evidence="2 3">
    <name type="scientific">Vanilla planifolia</name>
    <name type="common">Vanilla</name>
    <dbReference type="NCBI Taxonomy" id="51239"/>
    <lineage>
        <taxon>Eukaryota</taxon>
        <taxon>Viridiplantae</taxon>
        <taxon>Streptophyta</taxon>
        <taxon>Embryophyta</taxon>
        <taxon>Tracheophyta</taxon>
        <taxon>Spermatophyta</taxon>
        <taxon>Magnoliopsida</taxon>
        <taxon>Liliopsida</taxon>
        <taxon>Asparagales</taxon>
        <taxon>Orchidaceae</taxon>
        <taxon>Vanilloideae</taxon>
        <taxon>Vanilleae</taxon>
        <taxon>Vanilla</taxon>
    </lineage>
</organism>
<dbReference type="AlphaFoldDB" id="A0A835PKE2"/>
<protein>
    <submittedName>
        <fullName evidence="2">Uncharacterized protein</fullName>
    </submittedName>
</protein>
<reference evidence="2 3" key="1">
    <citation type="journal article" date="2020" name="Nat. Food">
        <title>A phased Vanilla planifolia genome enables genetic improvement of flavour and production.</title>
        <authorList>
            <person name="Hasing T."/>
            <person name="Tang H."/>
            <person name="Brym M."/>
            <person name="Khazi F."/>
            <person name="Huang T."/>
            <person name="Chambers A.H."/>
        </authorList>
    </citation>
    <scope>NUCLEOTIDE SEQUENCE [LARGE SCALE GENOMIC DNA]</scope>
    <source>
        <tissue evidence="2">Leaf</tissue>
    </source>
</reference>
<evidence type="ECO:0000256" key="1">
    <source>
        <dbReference type="SAM" id="MobiDB-lite"/>
    </source>
</evidence>
<evidence type="ECO:0000313" key="3">
    <source>
        <dbReference type="Proteomes" id="UP000639772"/>
    </source>
</evidence>
<sequence>MPGCPRQDAANGTCRKENKERLALAFHGGRSQGGGFSFCLNDDDDDDDDDNEDDDESGWLLHGWGNRLDRTAGPMMCTDWFRVGSVLGKTCGSN</sequence>
<name>A0A835PKE2_VANPL</name>
<dbReference type="EMBL" id="JADCNM010000014">
    <property type="protein sequence ID" value="KAG0454273.1"/>
    <property type="molecule type" value="Genomic_DNA"/>
</dbReference>
<comment type="caution">
    <text evidence="2">The sequence shown here is derived from an EMBL/GenBank/DDBJ whole genome shotgun (WGS) entry which is preliminary data.</text>
</comment>
<dbReference type="Proteomes" id="UP000639772">
    <property type="component" value="Unassembled WGS sequence"/>
</dbReference>
<feature type="region of interest" description="Disordered" evidence="1">
    <location>
        <begin position="26"/>
        <end position="60"/>
    </location>
</feature>
<feature type="compositionally biased region" description="Acidic residues" evidence="1">
    <location>
        <begin position="41"/>
        <end position="57"/>
    </location>
</feature>
<proteinExistence type="predicted"/>